<feature type="domain" description="Flagellin C-terminal" evidence="7">
    <location>
        <begin position="614"/>
        <end position="699"/>
    </location>
</feature>
<dbReference type="PRINTS" id="PR00207">
    <property type="entry name" value="FLAGELLIN"/>
</dbReference>
<gene>
    <name evidence="8" type="ORF">AAIA72_04095</name>
</gene>
<feature type="coiled-coil region" evidence="5">
    <location>
        <begin position="635"/>
        <end position="665"/>
    </location>
</feature>
<dbReference type="Gene3D" id="2.170.280.10">
    <property type="entry name" value="f41 fragment of flagellin, middle domain"/>
    <property type="match status" value="1"/>
</dbReference>
<dbReference type="RefSeq" id="WP_369602163.1">
    <property type="nucleotide sequence ID" value="NZ_CP154858.1"/>
</dbReference>
<evidence type="ECO:0000256" key="1">
    <source>
        <dbReference type="ARBA" id="ARBA00005709"/>
    </source>
</evidence>
<dbReference type="InterPro" id="IPR001029">
    <property type="entry name" value="Flagellin_N"/>
</dbReference>
<proteinExistence type="inferred from homology"/>
<dbReference type="GO" id="GO:0005198">
    <property type="term" value="F:structural molecule activity"/>
    <property type="evidence" value="ECO:0007669"/>
    <property type="project" value="UniProtKB-UniRule"/>
</dbReference>
<sequence length="700" mass="70673">MPQVINTNIASLNAQRNLSNSQRLGDSALQRLSSGLRINSAKDDAAGLAISTRFEAQTRGTSVAIRNAGDGISLAQTAESALNSMVTNLQRIRELALQSANDTNTGLDRQALQQEVSQLVDEVKNIAEKTNFNGKKLLDGSFQNAVFQTGANVGDTIKVSVGKLDTTTLGSAEAAGISSNVSGTGLDASSASLALSSGDLVINGVAVGSSAGTDDTASAYLKSSSAIAKAAAINKVSDQTGVTAVVNANTVEGTNVTNIGTAASETVKINDVSITLSVSAASTLEGVKTELQGVADQINSKKDLTGVSASVVATDTGFRVDLTAEDGRNITINPATNNATTYGLAAGANGVDTTYLGNITLVSEDGSDITLSSNTGNIDSVGFEEGTYSGVNGGVVGDASNTATSASNAGPRAALVAGDLTINGVDVGATLATDDTASSTENATSAIALAAAINRVSDQTGVTAKVNATTVYSGKVTAVGASTAFSIQINGVQISGTTTNDVAANQATIIDAINAKAGQTGVRAEALGSDQYKLVADDGRNIDIVAGTPGDTGLSTDTTVGSVTLESAGQFTLGTKTGDIEKSGLRVGTYGGGEFGQKLSDIDISTVDGANKAVQAVDNALKTITSKQAELGAIQNRFQNTISNLEALSENLQAANSRIRDADFAAETAKLSKAQVLQQAGISVLAQANARPQQVLSLLQ</sequence>
<dbReference type="SUPFAM" id="SSF64518">
    <property type="entry name" value="Phase 1 flagellin"/>
    <property type="match status" value="2"/>
</dbReference>
<comment type="subcellular location">
    <subcellularLocation>
        <location evidence="4">Secreted</location>
    </subcellularLocation>
    <subcellularLocation>
        <location evidence="4">Bacterial flagellum</location>
    </subcellularLocation>
</comment>
<keyword evidence="8" id="KW-0969">Cilium</keyword>
<evidence type="ECO:0000256" key="4">
    <source>
        <dbReference type="RuleBase" id="RU362073"/>
    </source>
</evidence>
<dbReference type="Gene3D" id="6.10.280.190">
    <property type="match status" value="1"/>
</dbReference>
<evidence type="ECO:0000256" key="3">
    <source>
        <dbReference type="ARBA" id="ARBA00023143"/>
    </source>
</evidence>
<reference evidence="8" key="1">
    <citation type="submission" date="2024-05" db="EMBL/GenBank/DDBJ databases">
        <title>Genome sequencing of novel strain.</title>
        <authorList>
            <person name="Ganbat D."/>
            <person name="Ganbat S."/>
            <person name="Lee S.-J."/>
        </authorList>
    </citation>
    <scope>NUCLEOTIDE SEQUENCE</scope>
    <source>
        <strain evidence="8">SMD15-11</strain>
    </source>
</reference>
<dbReference type="EMBL" id="CP154858">
    <property type="protein sequence ID" value="XDT73169.1"/>
    <property type="molecule type" value="Genomic_DNA"/>
</dbReference>
<dbReference type="Pfam" id="PF00700">
    <property type="entry name" value="Flagellin_C"/>
    <property type="match status" value="1"/>
</dbReference>
<keyword evidence="3 4" id="KW-0975">Bacterial flagellum</keyword>
<dbReference type="Gene3D" id="2.30.220.10">
    <property type="entry name" value="f41 fragment of flagellin, C-terminal domain"/>
    <property type="match status" value="1"/>
</dbReference>
<dbReference type="KEGG" id="tcd:AAIA72_04095"/>
<dbReference type="InterPro" id="IPR046358">
    <property type="entry name" value="Flagellin_C"/>
</dbReference>
<comment type="function">
    <text evidence="4">Flagellin is the subunit protein which polymerizes to form the filaments of bacterial flagella.</text>
</comment>
<accession>A0AB39UY92</accession>
<evidence type="ECO:0000259" key="7">
    <source>
        <dbReference type="Pfam" id="PF00700"/>
    </source>
</evidence>
<dbReference type="AlphaFoldDB" id="A0AB39UY92"/>
<organism evidence="8">
    <name type="scientific">Thermohahella caldifontis</name>
    <dbReference type="NCBI Taxonomy" id="3142973"/>
    <lineage>
        <taxon>Bacteria</taxon>
        <taxon>Pseudomonadati</taxon>
        <taxon>Pseudomonadota</taxon>
        <taxon>Gammaproteobacteria</taxon>
        <taxon>Oceanospirillales</taxon>
        <taxon>Hahellaceae</taxon>
        <taxon>Thermohahella</taxon>
    </lineage>
</organism>
<dbReference type="Pfam" id="PF00669">
    <property type="entry name" value="Flagellin_N"/>
    <property type="match status" value="1"/>
</dbReference>
<evidence type="ECO:0000256" key="5">
    <source>
        <dbReference type="SAM" id="Coils"/>
    </source>
</evidence>
<keyword evidence="8" id="KW-0966">Cell projection</keyword>
<dbReference type="GO" id="GO:0005576">
    <property type="term" value="C:extracellular region"/>
    <property type="evidence" value="ECO:0007669"/>
    <property type="project" value="UniProtKB-SubCell"/>
</dbReference>
<feature type="domain" description="Flagellin N-terminal" evidence="6">
    <location>
        <begin position="5"/>
        <end position="142"/>
    </location>
</feature>
<dbReference type="GO" id="GO:0009288">
    <property type="term" value="C:bacterial-type flagellum"/>
    <property type="evidence" value="ECO:0007669"/>
    <property type="project" value="UniProtKB-SubCell"/>
</dbReference>
<evidence type="ECO:0000256" key="2">
    <source>
        <dbReference type="ARBA" id="ARBA00022525"/>
    </source>
</evidence>
<dbReference type="Gene3D" id="3.30.70.2120">
    <property type="match status" value="1"/>
</dbReference>
<dbReference type="InterPro" id="IPR042187">
    <property type="entry name" value="Flagellin_C_sub2"/>
</dbReference>
<keyword evidence="5" id="KW-0175">Coiled coil</keyword>
<evidence type="ECO:0000259" key="6">
    <source>
        <dbReference type="Pfam" id="PF00669"/>
    </source>
</evidence>
<comment type="similarity">
    <text evidence="1 4">Belongs to the bacterial flagellin family.</text>
</comment>
<dbReference type="Gene3D" id="6.10.10.10">
    <property type="entry name" value="Flagellar export chaperone, C-terminal domain"/>
    <property type="match status" value="1"/>
</dbReference>
<protein>
    <recommendedName>
        <fullName evidence="4">Flagellin</fullName>
    </recommendedName>
</protein>
<keyword evidence="2 4" id="KW-0964">Secreted</keyword>
<dbReference type="Gene3D" id="1.20.1330.10">
    <property type="entry name" value="f41 fragment of flagellin, N-terminal domain"/>
    <property type="match status" value="2"/>
</dbReference>
<evidence type="ECO:0000313" key="8">
    <source>
        <dbReference type="EMBL" id="XDT73169.1"/>
    </source>
</evidence>
<dbReference type="InterPro" id="IPR010810">
    <property type="entry name" value="Flagellin_hook_IN_motif"/>
</dbReference>
<keyword evidence="8" id="KW-0282">Flagellum</keyword>
<dbReference type="PANTHER" id="PTHR42792">
    <property type="entry name" value="FLAGELLIN"/>
    <property type="match status" value="1"/>
</dbReference>
<dbReference type="InterPro" id="IPR001492">
    <property type="entry name" value="Flagellin"/>
</dbReference>
<dbReference type="Pfam" id="PF07196">
    <property type="entry name" value="Flagellin_IN"/>
    <property type="match status" value="1"/>
</dbReference>
<dbReference type="PANTHER" id="PTHR42792:SF2">
    <property type="entry name" value="FLAGELLIN"/>
    <property type="match status" value="1"/>
</dbReference>
<name>A0AB39UY92_9GAMM</name>